<dbReference type="PANTHER" id="PTHR46512:SF9">
    <property type="entry name" value="PEPTIDYLPROLYL ISOMERASE"/>
    <property type="match status" value="1"/>
</dbReference>
<keyword evidence="8" id="KW-0597">Phosphoprotein</keyword>
<evidence type="ECO:0000256" key="3">
    <source>
        <dbReference type="ARBA" id="ARBA00004173"/>
    </source>
</evidence>
<dbReference type="eggNOG" id="KOG0543">
    <property type="taxonomic scope" value="Eukaryota"/>
</dbReference>
<dbReference type="OMA" id="FGAEGNE"/>
<keyword evidence="10" id="KW-0677">Repeat</keyword>
<dbReference type="EMBL" id="CAEY01001960">
    <property type="status" value="NOT_ANNOTATED_CDS"/>
    <property type="molecule type" value="Genomic_DNA"/>
</dbReference>
<dbReference type="OrthoDB" id="433738at2759"/>
<feature type="domain" description="PPIase FKBP-type" evidence="20">
    <location>
        <begin position="59"/>
        <end position="147"/>
    </location>
</feature>
<dbReference type="InterPro" id="IPR050754">
    <property type="entry name" value="FKBP4/5/8-like"/>
</dbReference>
<dbReference type="STRING" id="32264.T1KCE7"/>
<evidence type="ECO:0000256" key="6">
    <source>
        <dbReference type="ARBA" id="ARBA00022481"/>
    </source>
</evidence>
<dbReference type="InterPro" id="IPR001179">
    <property type="entry name" value="PPIase_FKBP_dom"/>
</dbReference>
<keyword evidence="12" id="KW-0007">Acetylation</keyword>
<name>T1KCE7_TETUR</name>
<dbReference type="Pfam" id="PF00515">
    <property type="entry name" value="TPR_1"/>
    <property type="match status" value="1"/>
</dbReference>
<keyword evidence="22" id="KW-1185">Reference proteome</keyword>
<dbReference type="InterPro" id="IPR013105">
    <property type="entry name" value="TPR_2"/>
</dbReference>
<evidence type="ECO:0000256" key="10">
    <source>
        <dbReference type="ARBA" id="ARBA00022737"/>
    </source>
</evidence>
<dbReference type="FunFam" id="3.10.50.40:FF:000013">
    <property type="entry name" value="Peptidylprolyl isomerase"/>
    <property type="match status" value="1"/>
</dbReference>
<evidence type="ECO:0000256" key="12">
    <source>
        <dbReference type="ARBA" id="ARBA00022990"/>
    </source>
</evidence>
<evidence type="ECO:0000256" key="8">
    <source>
        <dbReference type="ARBA" id="ARBA00022553"/>
    </source>
</evidence>
<keyword evidence="14" id="KW-0496">Mitochondrion</keyword>
<evidence type="ECO:0000313" key="22">
    <source>
        <dbReference type="Proteomes" id="UP000015104"/>
    </source>
</evidence>
<dbReference type="HOGENOM" id="CLU_013615_13_1_1"/>
<evidence type="ECO:0000256" key="1">
    <source>
        <dbReference type="ARBA" id="ARBA00000971"/>
    </source>
</evidence>
<reference evidence="21" key="2">
    <citation type="submission" date="2015-06" db="UniProtKB">
        <authorList>
            <consortium name="EnsemblMetazoa"/>
        </authorList>
    </citation>
    <scope>IDENTIFICATION</scope>
</reference>
<dbReference type="Gene3D" id="1.25.40.10">
    <property type="entry name" value="Tetratricopeptide repeat domain"/>
    <property type="match status" value="1"/>
</dbReference>
<proteinExistence type="predicted"/>
<evidence type="ECO:0000256" key="4">
    <source>
        <dbReference type="ARBA" id="ARBA00004245"/>
    </source>
</evidence>
<dbReference type="GO" id="GO:0005739">
    <property type="term" value="C:mitochondrion"/>
    <property type="evidence" value="ECO:0007669"/>
    <property type="project" value="UniProtKB-SubCell"/>
</dbReference>
<evidence type="ECO:0000256" key="19">
    <source>
        <dbReference type="PROSITE-ProRule" id="PRU00339"/>
    </source>
</evidence>
<dbReference type="EC" id="5.2.1.8" evidence="18"/>
<keyword evidence="11 19" id="KW-0802">TPR repeat</keyword>
<dbReference type="InterPro" id="IPR046357">
    <property type="entry name" value="PPIase_dom_sf"/>
</dbReference>
<dbReference type="SUPFAM" id="SSF54534">
    <property type="entry name" value="FKBP-like"/>
    <property type="match status" value="2"/>
</dbReference>
<evidence type="ECO:0000256" key="13">
    <source>
        <dbReference type="ARBA" id="ARBA00023110"/>
    </source>
</evidence>
<dbReference type="GO" id="GO:0005829">
    <property type="term" value="C:cytosol"/>
    <property type="evidence" value="ECO:0007669"/>
    <property type="project" value="UniProtKB-SubCell"/>
</dbReference>
<dbReference type="Pfam" id="PF07719">
    <property type="entry name" value="TPR_2"/>
    <property type="match status" value="1"/>
</dbReference>
<evidence type="ECO:0000313" key="21">
    <source>
        <dbReference type="EnsemblMetazoa" id="tetur08g07360.1"/>
    </source>
</evidence>
<dbReference type="GO" id="GO:0005634">
    <property type="term" value="C:nucleus"/>
    <property type="evidence" value="ECO:0007669"/>
    <property type="project" value="UniProtKB-SubCell"/>
</dbReference>
<keyword evidence="16 18" id="KW-0413">Isomerase</keyword>
<evidence type="ECO:0000256" key="18">
    <source>
        <dbReference type="PROSITE-ProRule" id="PRU00277"/>
    </source>
</evidence>
<keyword evidence="7" id="KW-0963">Cytoplasm</keyword>
<feature type="repeat" description="TPR" evidence="19">
    <location>
        <begin position="380"/>
        <end position="413"/>
    </location>
</feature>
<protein>
    <recommendedName>
        <fullName evidence="18">peptidylprolyl isomerase</fullName>
        <ecNumber evidence="18">5.2.1.8</ecNumber>
    </recommendedName>
</protein>
<dbReference type="GO" id="GO:0003755">
    <property type="term" value="F:peptidyl-prolyl cis-trans isomerase activity"/>
    <property type="evidence" value="ECO:0007669"/>
    <property type="project" value="UniProtKB-KW"/>
</dbReference>
<dbReference type="SMART" id="SM00028">
    <property type="entry name" value="TPR"/>
    <property type="match status" value="2"/>
</dbReference>
<evidence type="ECO:0000256" key="15">
    <source>
        <dbReference type="ARBA" id="ARBA00023212"/>
    </source>
</evidence>
<evidence type="ECO:0000256" key="5">
    <source>
        <dbReference type="ARBA" id="ARBA00004514"/>
    </source>
</evidence>
<dbReference type="GO" id="GO:0005874">
    <property type="term" value="C:microtubule"/>
    <property type="evidence" value="ECO:0007669"/>
    <property type="project" value="UniProtKB-KW"/>
</dbReference>
<reference evidence="22" key="1">
    <citation type="submission" date="2011-08" db="EMBL/GenBank/DDBJ databases">
        <authorList>
            <person name="Rombauts S."/>
        </authorList>
    </citation>
    <scope>NUCLEOTIDE SEQUENCE</scope>
    <source>
        <strain evidence="22">London</strain>
    </source>
</reference>
<dbReference type="PANTHER" id="PTHR46512">
    <property type="entry name" value="PEPTIDYLPROLYL ISOMERASE"/>
    <property type="match status" value="1"/>
</dbReference>
<evidence type="ECO:0000256" key="7">
    <source>
        <dbReference type="ARBA" id="ARBA00022490"/>
    </source>
</evidence>
<dbReference type="PROSITE" id="PS50059">
    <property type="entry name" value="FKBP_PPIASE"/>
    <property type="match status" value="2"/>
</dbReference>
<dbReference type="PROSITE" id="PS50005">
    <property type="entry name" value="TPR"/>
    <property type="match status" value="2"/>
</dbReference>
<dbReference type="InterPro" id="IPR019734">
    <property type="entry name" value="TPR_rpt"/>
</dbReference>
<evidence type="ECO:0000256" key="17">
    <source>
        <dbReference type="ARBA" id="ARBA00023242"/>
    </source>
</evidence>
<dbReference type="EnsemblMetazoa" id="tetur08g07360.1">
    <property type="protein sequence ID" value="tetur08g07360.1"/>
    <property type="gene ID" value="tetur08g07360"/>
</dbReference>
<dbReference type="AlphaFoldDB" id="T1KCE7"/>
<organism evidence="21 22">
    <name type="scientific">Tetranychus urticae</name>
    <name type="common">Two-spotted spider mite</name>
    <dbReference type="NCBI Taxonomy" id="32264"/>
    <lineage>
        <taxon>Eukaryota</taxon>
        <taxon>Metazoa</taxon>
        <taxon>Ecdysozoa</taxon>
        <taxon>Arthropoda</taxon>
        <taxon>Chelicerata</taxon>
        <taxon>Arachnida</taxon>
        <taxon>Acari</taxon>
        <taxon>Acariformes</taxon>
        <taxon>Trombidiformes</taxon>
        <taxon>Prostigmata</taxon>
        <taxon>Eleutherengona</taxon>
        <taxon>Raphignathae</taxon>
        <taxon>Tetranychoidea</taxon>
        <taxon>Tetranychidae</taxon>
        <taxon>Tetranychus</taxon>
    </lineage>
</organism>
<feature type="domain" description="PPIase FKBP-type" evidence="20">
    <location>
        <begin position="176"/>
        <end position="263"/>
    </location>
</feature>
<comment type="catalytic activity">
    <reaction evidence="1 18">
        <text>[protein]-peptidylproline (omega=180) = [protein]-peptidylproline (omega=0)</text>
        <dbReference type="Rhea" id="RHEA:16237"/>
        <dbReference type="Rhea" id="RHEA-COMP:10747"/>
        <dbReference type="Rhea" id="RHEA-COMP:10748"/>
        <dbReference type="ChEBI" id="CHEBI:83833"/>
        <dbReference type="ChEBI" id="CHEBI:83834"/>
        <dbReference type="EC" id="5.2.1.8"/>
    </reaction>
</comment>
<evidence type="ECO:0000256" key="14">
    <source>
        <dbReference type="ARBA" id="ARBA00023128"/>
    </source>
</evidence>
<keyword evidence="6" id="KW-0488">Methylation</keyword>
<keyword evidence="9" id="KW-0493">Microtubule</keyword>
<dbReference type="InterPro" id="IPR011990">
    <property type="entry name" value="TPR-like_helical_dom_sf"/>
</dbReference>
<dbReference type="SUPFAM" id="SSF48452">
    <property type="entry name" value="TPR-like"/>
    <property type="match status" value="1"/>
</dbReference>
<evidence type="ECO:0000256" key="11">
    <source>
        <dbReference type="ARBA" id="ARBA00022803"/>
    </source>
</evidence>
<evidence type="ECO:0000259" key="20">
    <source>
        <dbReference type="PROSITE" id="PS50059"/>
    </source>
</evidence>
<gene>
    <name evidence="21" type="primary">107362572</name>
</gene>
<dbReference type="Proteomes" id="UP000015104">
    <property type="component" value="Unassembled WGS sequence"/>
</dbReference>
<dbReference type="Pfam" id="PF00254">
    <property type="entry name" value="FKBP_C"/>
    <property type="match status" value="2"/>
</dbReference>
<keyword evidence="17" id="KW-0539">Nucleus</keyword>
<dbReference type="PROSITE" id="PS50293">
    <property type="entry name" value="TPR_REGION"/>
    <property type="match status" value="1"/>
</dbReference>
<comment type="subcellular location">
    <subcellularLocation>
        <location evidence="4">Cytoplasm</location>
        <location evidence="4">Cytoskeleton</location>
    </subcellularLocation>
    <subcellularLocation>
        <location evidence="5">Cytoplasm</location>
        <location evidence="5">Cytosol</location>
    </subcellularLocation>
    <subcellularLocation>
        <location evidence="3">Mitochondrion</location>
    </subcellularLocation>
    <subcellularLocation>
        <location evidence="2">Nucleus</location>
    </subcellularLocation>
</comment>
<sequence>MDIGASEEIMFKQSGDEMTEKIGDEDVLSSPIDVTDAKDGGVLKEIIKAGSGWETPAAGDKVFVHYVGKLEDGTVFDSSRDRGSTFSFTLGQGQVIKGWDLAVASMKAGELCQVTIRSEYGYGATGSPPKIPPNATLIFEIELFDWKMVDCTKKTDGGVRKRTIVQGSGYSTPNDGATIQAHIVGKFNNKVFDERDITFCHGEASESNIVEGLDLGIGKMKSGEKALIYIRSDYAWGPNPPAEFNLPADYNEVIYEVTLNSFEKEKETWEMSEEERLEHAKLAKDKGSNYFKQNKFQLSLKQYKKIPTLIGPYRKDGLKDDMEEEDMEEEKSDVKVDEKEKNSVLLAGHLNLAMVYLKLEQYHDVLKNCDSALEIDPNNCKGLFRRGSAFSAIQEYEKAIEDFEKLLQLEPENKAAKNQLIKARHGLKTQKEKEKAMFKTMISKYLATSSEESKAPSYDGPIDEVQFTPDQIIDAQHTVQEVN</sequence>
<feature type="repeat" description="TPR" evidence="19">
    <location>
        <begin position="346"/>
        <end position="379"/>
    </location>
</feature>
<evidence type="ECO:0000256" key="16">
    <source>
        <dbReference type="ARBA" id="ARBA00023235"/>
    </source>
</evidence>
<dbReference type="FunFam" id="3.10.50.40:FF:000006">
    <property type="entry name" value="Peptidyl-prolyl cis-trans isomerase"/>
    <property type="match status" value="1"/>
</dbReference>
<keyword evidence="15" id="KW-0206">Cytoskeleton</keyword>
<evidence type="ECO:0000256" key="9">
    <source>
        <dbReference type="ARBA" id="ARBA00022701"/>
    </source>
</evidence>
<keyword evidence="13 18" id="KW-0697">Rotamase</keyword>
<evidence type="ECO:0000256" key="2">
    <source>
        <dbReference type="ARBA" id="ARBA00004123"/>
    </source>
</evidence>
<accession>T1KCE7</accession>
<dbReference type="Gene3D" id="3.10.50.40">
    <property type="match status" value="2"/>
</dbReference>